<keyword evidence="1" id="KW-0347">Helicase</keyword>
<proteinExistence type="predicted"/>
<keyword evidence="1" id="KW-0067">ATP-binding</keyword>
<sequence length="901" mass="101838">MNLNSLFSNFGFSTLTEIQKKASPVILQKKDCLVIAPTGSGKTECSVIPIFSIVKNSKKPGKIKVLYITPLRALNRDVFRRITKYAHNSNLSIEIRHGDTTQTARKKITENPPDILITTPETLVILLTQIKMLNALSDLEWIVVDEVHELLGSERGSQLSLSIERLQLNSKFPLTKIGLSATVGNIEEAGKFVVGTKRKCEIIRDSSVREYDVEVKYVEGTISDVAEKIIEYVKDLNLDSPILLFTNTRGEAEFMASILKEKSSINIELHHGSLSKEVREDTENSLREGKRGIVVCTSSLELGLDIGSVELVIHYGSPRQVSKLVQRIGRSRHNRNASAKGLIITNTADDEFETKAILERIKEGSIEPQKIHEGSLDVLAHHLVGLTMQLGEISVDSAFKTLTKAYPFRNLTLEDLIDVLDLLDSNYLVFFDRTKMSFRKKGGAFKYYFENLSTIPDILKFKVFDSVGKKIIGSLDQRFVGDFGDSGNIFVLKGSQWRILNVDEKSFTVNVEPFRGGGITVPYWEGESIPIDYRTAKKVGNFRTKVKNGSLKLINHAIEKLNFDDVPNENILLIESSKSQGSIVIHSCFGTKINSTLSTLLSSMLSSVLGFLVDSRSDGYRIVLSSRSRISEKLFLEVLKDDYDLQSMVSASLKGTHNVNWRTWCVAKKFGVVRRGAIYEKKSARFLYERYSKTALVKEALRELFHDKYDLPNTDKILKKIRENLISVKWIEVDQFSKLAEPILDHTTKYYSSPVNLDKGILDLVKARLSKTKHRLVCARCGNWERVMETNEVKSLVCPYCKSRQITATFYSDYDLPKIIRKKHDGKKLSVEEKKKFNRAWKVASLIENFGKLAIVVLSGYGVGADTGARILRNMVDEEIIFKQIYEAERQYVVTRGFWDS</sequence>
<keyword evidence="1" id="KW-0547">Nucleotide-binding</keyword>
<evidence type="ECO:0000313" key="2">
    <source>
        <dbReference type="Proteomes" id="UP000526786"/>
    </source>
</evidence>
<comment type="caution">
    <text evidence="1">The sequence shown here is derived from an EMBL/GenBank/DDBJ whole genome shotgun (WGS) entry which is preliminary data.</text>
</comment>
<dbReference type="Proteomes" id="UP000526786">
    <property type="component" value="Unassembled WGS sequence"/>
</dbReference>
<dbReference type="EMBL" id="JACENC010000124">
    <property type="protein sequence ID" value="MBA4453913.1"/>
    <property type="molecule type" value="Genomic_DNA"/>
</dbReference>
<protein>
    <submittedName>
        <fullName evidence="1">DEAD/DEAH box helicase</fullName>
    </submittedName>
</protein>
<organism evidence="1 2">
    <name type="scientific">Candidatus Nitrosomaritimum aestuariumsis</name>
    <dbReference type="NCBI Taxonomy" id="3342354"/>
    <lineage>
        <taxon>Archaea</taxon>
        <taxon>Nitrososphaerota</taxon>
        <taxon>Nitrososphaeria</taxon>
        <taxon>Nitrosopumilales</taxon>
        <taxon>Nitrosopumilaceae</taxon>
        <taxon>Candidatus Nitrosomaritimum</taxon>
    </lineage>
</organism>
<accession>A0AC60W2I3</accession>
<reference evidence="1 2" key="1">
    <citation type="journal article" date="2020" name="Appl. Environ. Microbiol.">
        <title>Genomic Characteristics of a Novel Species of Ammonia-Oxidizing Archaea from the Jiulong River Estuary.</title>
        <authorList>
            <person name="Zou D."/>
            <person name="Wan R."/>
            <person name="Han L."/>
            <person name="Xu M.N."/>
            <person name="Liu Y."/>
            <person name="Liu H."/>
            <person name="Kao S.J."/>
            <person name="Li M."/>
        </authorList>
    </citation>
    <scope>NUCLEOTIDE SEQUENCE [LARGE SCALE GENOMIC DNA]</scope>
    <source>
        <strain evidence="1">W2bin3</strain>
    </source>
</reference>
<gene>
    <name evidence="1" type="ORF">H2B05_03105</name>
</gene>
<keyword evidence="1" id="KW-0378">Hydrolase</keyword>
<evidence type="ECO:0000313" key="1">
    <source>
        <dbReference type="EMBL" id="MBA4453913.1"/>
    </source>
</evidence>
<name>A0AC60W2I3_9ARCH</name>